<protein>
    <submittedName>
        <fullName evidence="2">Putative beta-barrel porin-2, OmpL-like. bbp2</fullName>
    </submittedName>
</protein>
<feature type="chain" id="PRO_5011678841" evidence="1">
    <location>
        <begin position="25"/>
        <end position="429"/>
    </location>
</feature>
<dbReference type="SUPFAM" id="SSF56935">
    <property type="entry name" value="Porins"/>
    <property type="match status" value="1"/>
</dbReference>
<feature type="signal peptide" evidence="1">
    <location>
        <begin position="1"/>
        <end position="24"/>
    </location>
</feature>
<evidence type="ECO:0000313" key="2">
    <source>
        <dbReference type="EMBL" id="SDO58163.1"/>
    </source>
</evidence>
<dbReference type="InterPro" id="IPR011486">
    <property type="entry name" value="BBP2"/>
</dbReference>
<proteinExistence type="predicted"/>
<keyword evidence="1" id="KW-0732">Signal</keyword>
<dbReference type="Proteomes" id="UP000198704">
    <property type="component" value="Unassembled WGS sequence"/>
</dbReference>
<evidence type="ECO:0000256" key="1">
    <source>
        <dbReference type="SAM" id="SignalP"/>
    </source>
</evidence>
<dbReference type="AlphaFoldDB" id="A0A1H0KQW8"/>
<organism evidence="2 3">
    <name type="scientific">Methylobacterium phyllostachyos</name>
    <dbReference type="NCBI Taxonomy" id="582672"/>
    <lineage>
        <taxon>Bacteria</taxon>
        <taxon>Pseudomonadati</taxon>
        <taxon>Pseudomonadota</taxon>
        <taxon>Alphaproteobacteria</taxon>
        <taxon>Hyphomicrobiales</taxon>
        <taxon>Methylobacteriaceae</taxon>
        <taxon>Methylobacterium</taxon>
    </lineage>
</organism>
<accession>A0A1H0KQW8</accession>
<dbReference type="STRING" id="582672.SAMN05216360_12826"/>
<dbReference type="Pfam" id="PF07642">
    <property type="entry name" value="BBP2"/>
    <property type="match status" value="1"/>
</dbReference>
<sequence length="429" mass="45894">MILETTLRVTTSAMALLLSSAAFSADLAAPPASTPAADPGPCKATIANPAFGPTIKANPNPACFTSPSGDLYVGGVASGYFYHTAPAFDPASPVGGVPLNTGRDEQNRIDFTNLMATLQKADGPFQFYVQAGLYSFPTLGVPVYSSFDQNTLYFGPVPIIYGKYVFNDEWSLEGGRMPTNIGTELLFTYQNINITRGLLVGQENFFNQGVQVNYASGPWSASVAVVDGFFSGELNWVTGAVTYKIDDNNLVGINGGTHFASFNSLDRGSKFQYATPLTLQNSSILVANYTYTNGPWTATPYFQYTSVDRDQRLGLAGAETYGGALLVAYNITDNFSLGGRIEYIAQSGSRFNPGGATSLLFGAGSSAASYTITPTFNFDRFFVRGEYSHVDLYGIQLGSLADGTLGTGFGRTGNVKSQDRYMVETGFTF</sequence>
<dbReference type="OrthoDB" id="5651975at2"/>
<dbReference type="EMBL" id="FNHS01000028">
    <property type="protein sequence ID" value="SDO58163.1"/>
    <property type="molecule type" value="Genomic_DNA"/>
</dbReference>
<keyword evidence="3" id="KW-1185">Reference proteome</keyword>
<dbReference type="RefSeq" id="WP_091722559.1">
    <property type="nucleotide sequence ID" value="NZ_FNHS01000028.1"/>
</dbReference>
<reference evidence="3" key="1">
    <citation type="submission" date="2016-10" db="EMBL/GenBank/DDBJ databases">
        <authorList>
            <person name="Varghese N."/>
            <person name="Submissions S."/>
        </authorList>
    </citation>
    <scope>NUCLEOTIDE SEQUENCE [LARGE SCALE GENOMIC DNA]</scope>
    <source>
        <strain evidence="3">BL47</strain>
    </source>
</reference>
<name>A0A1H0KQW8_9HYPH</name>
<evidence type="ECO:0000313" key="3">
    <source>
        <dbReference type="Proteomes" id="UP000198704"/>
    </source>
</evidence>
<gene>
    <name evidence="2" type="ORF">SAMN05216360_12826</name>
</gene>